<dbReference type="InterPro" id="IPR006597">
    <property type="entry name" value="Sel1-like"/>
</dbReference>
<proteinExistence type="inferred from homology"/>
<dbReference type="SUPFAM" id="SSF81901">
    <property type="entry name" value="HCP-like"/>
    <property type="match status" value="3"/>
</dbReference>
<gene>
    <name evidence="4" type="ORF">DDE23_22450</name>
</gene>
<organism evidence="4 5">
    <name type="scientific">Pararhodobacter aggregans</name>
    <dbReference type="NCBI Taxonomy" id="404875"/>
    <lineage>
        <taxon>Bacteria</taxon>
        <taxon>Pseudomonadati</taxon>
        <taxon>Pseudomonadota</taxon>
        <taxon>Alphaproteobacteria</taxon>
        <taxon>Rhodobacterales</taxon>
        <taxon>Paracoccaceae</taxon>
        <taxon>Pararhodobacter</taxon>
    </lineage>
</organism>
<evidence type="ECO:0000313" key="4">
    <source>
        <dbReference type="EMBL" id="PVE45330.1"/>
    </source>
</evidence>
<dbReference type="Pfam" id="PF08238">
    <property type="entry name" value="Sel1"/>
    <property type="match status" value="7"/>
</dbReference>
<dbReference type="PANTHER" id="PTHR13891">
    <property type="entry name" value="CYTOCHROME C OXIDASE ASSEMBLY FACTOR 7"/>
    <property type="match status" value="1"/>
</dbReference>
<dbReference type="OrthoDB" id="5321503at2"/>
<dbReference type="Proteomes" id="UP000244810">
    <property type="component" value="Unassembled WGS sequence"/>
</dbReference>
<evidence type="ECO:0000256" key="2">
    <source>
        <dbReference type="ARBA" id="ARBA00022737"/>
    </source>
</evidence>
<dbReference type="EMBL" id="QDDR01000016">
    <property type="protein sequence ID" value="PVE45330.1"/>
    <property type="molecule type" value="Genomic_DNA"/>
</dbReference>
<evidence type="ECO:0000256" key="1">
    <source>
        <dbReference type="ARBA" id="ARBA00008486"/>
    </source>
</evidence>
<comment type="similarity">
    <text evidence="1">Belongs to the hcp beta-lactamase family.</text>
</comment>
<dbReference type="InterPro" id="IPR011990">
    <property type="entry name" value="TPR-like_helical_dom_sf"/>
</dbReference>
<evidence type="ECO:0000313" key="5">
    <source>
        <dbReference type="Proteomes" id="UP000244810"/>
    </source>
</evidence>
<dbReference type="InterPro" id="IPR040239">
    <property type="entry name" value="HcpB-like"/>
</dbReference>
<comment type="caution">
    <text evidence="4">The sequence shown here is derived from an EMBL/GenBank/DDBJ whole genome shotgun (WGS) entry which is preliminary data.</text>
</comment>
<reference evidence="4 5" key="1">
    <citation type="journal article" date="2011" name="Syst. Appl. Microbiol.">
        <title>Defluviimonas denitrificans gen. nov., sp. nov., and Pararhodobacter aggregans gen. nov., sp. nov., non-phototrophic Rhodobacteraceae from the biofilter of a marine aquaculture.</title>
        <authorList>
            <person name="Foesel B.U."/>
            <person name="Drake H.L."/>
            <person name="Schramm A."/>
        </authorList>
    </citation>
    <scope>NUCLEOTIDE SEQUENCE [LARGE SCALE GENOMIC DNA]</scope>
    <source>
        <strain evidence="4 5">D1-19</strain>
    </source>
</reference>
<dbReference type="SMART" id="SM00671">
    <property type="entry name" value="SEL1"/>
    <property type="match status" value="7"/>
</dbReference>
<dbReference type="Gene3D" id="1.25.40.10">
    <property type="entry name" value="Tetratricopeptide repeat domain"/>
    <property type="match status" value="1"/>
</dbReference>
<dbReference type="PANTHER" id="PTHR13891:SF1">
    <property type="entry name" value="CYTOCHROME C OXIDASE ASSEMBLY FACTOR 7"/>
    <property type="match status" value="1"/>
</dbReference>
<sequence>MKPLLALAVLTILLAGPAPGQTQPTDCDRLAGMRFAPRLPGAGGADIITRGPEAVAACEAAAALHPADPHIALQLGRAYLAVDPADPRVRDLFASALGALPALARLRLGTLHDHGWSGLPQDVPQALALHEEACAMTGQQGALVACNNVALVLLEGSDAAQYPRAIALMEAGCAAGDPFSCENLGYEVETGAHVPRDLQRAAALYRQACEAGSPLGCSNLGNAVSEGFDGPPDLPLAQRLFRRACDLGEMLGCSNLGWALWQGYDGPEDPEAALPLFEQACAAGVGVGCGNLGDFHHDGIVVARDVTESARLYGLGCDHGDGWSCLQLGLQLRGGSGVPQDDPRGQALIRRGCALGDSDACALAASLP</sequence>
<protein>
    <submittedName>
        <fullName evidence="4">Uncharacterized protein</fullName>
    </submittedName>
</protein>
<feature type="chain" id="PRO_5039896338" evidence="3">
    <location>
        <begin position="21"/>
        <end position="368"/>
    </location>
</feature>
<keyword evidence="3" id="KW-0732">Signal</keyword>
<accession>A0A2T7UKW4</accession>
<dbReference type="AlphaFoldDB" id="A0A2T7UKW4"/>
<evidence type="ECO:0000256" key="3">
    <source>
        <dbReference type="SAM" id="SignalP"/>
    </source>
</evidence>
<dbReference type="RefSeq" id="WP_107751827.1">
    <property type="nucleotide sequence ID" value="NZ_QBKF01000005.1"/>
</dbReference>
<name>A0A2T7UKW4_9RHOB</name>
<keyword evidence="2" id="KW-0677">Repeat</keyword>
<keyword evidence="5" id="KW-1185">Reference proteome</keyword>
<feature type="signal peptide" evidence="3">
    <location>
        <begin position="1"/>
        <end position="20"/>
    </location>
</feature>